<comment type="caution">
    <text evidence="1">The sequence shown here is derived from an EMBL/GenBank/DDBJ whole genome shotgun (WGS) entry which is preliminary data.</text>
</comment>
<proteinExistence type="predicted"/>
<sequence length="113" mass="13076">MANVIQAENDVQASEIDFQATNIQDEKNNEAGEGRQNALHCCPLHRYQYQMKYQTRTAVRSTNFCGAYKRLHYTISQQVREYLYICGNNKQEQQAIDVPSQMILHLSEAENAF</sequence>
<name>A0A5J4VCT3_9EUKA</name>
<evidence type="ECO:0000313" key="2">
    <source>
        <dbReference type="Proteomes" id="UP000324800"/>
    </source>
</evidence>
<accession>A0A5J4VCT3</accession>
<dbReference type="AlphaFoldDB" id="A0A5J4VCT3"/>
<organism evidence="1 2">
    <name type="scientific">Streblomastix strix</name>
    <dbReference type="NCBI Taxonomy" id="222440"/>
    <lineage>
        <taxon>Eukaryota</taxon>
        <taxon>Metamonada</taxon>
        <taxon>Preaxostyla</taxon>
        <taxon>Oxymonadida</taxon>
        <taxon>Streblomastigidae</taxon>
        <taxon>Streblomastix</taxon>
    </lineage>
</organism>
<protein>
    <submittedName>
        <fullName evidence="1">Uncharacterized protein</fullName>
    </submittedName>
</protein>
<dbReference type="Proteomes" id="UP000324800">
    <property type="component" value="Unassembled WGS sequence"/>
</dbReference>
<dbReference type="EMBL" id="SNRW01007969">
    <property type="protein sequence ID" value="KAA6380323.1"/>
    <property type="molecule type" value="Genomic_DNA"/>
</dbReference>
<reference evidence="1 2" key="1">
    <citation type="submission" date="2019-03" db="EMBL/GenBank/DDBJ databases">
        <title>Single cell metagenomics reveals metabolic interactions within the superorganism composed of flagellate Streblomastix strix and complex community of Bacteroidetes bacteria on its surface.</title>
        <authorList>
            <person name="Treitli S.C."/>
            <person name="Kolisko M."/>
            <person name="Husnik F."/>
            <person name="Keeling P."/>
            <person name="Hampl V."/>
        </authorList>
    </citation>
    <scope>NUCLEOTIDE SEQUENCE [LARGE SCALE GENOMIC DNA]</scope>
    <source>
        <strain evidence="1">ST1C</strain>
    </source>
</reference>
<evidence type="ECO:0000313" key="1">
    <source>
        <dbReference type="EMBL" id="KAA6380323.1"/>
    </source>
</evidence>
<gene>
    <name evidence="1" type="ORF">EZS28_024150</name>
</gene>